<proteinExistence type="predicted"/>
<dbReference type="InterPro" id="IPR014030">
    <property type="entry name" value="Ketoacyl_synth_N"/>
</dbReference>
<dbReference type="OrthoDB" id="329835at2759"/>
<feature type="domain" description="Beta-ketoacyl synthase-like N-terminal" evidence="1">
    <location>
        <begin position="4"/>
        <end position="43"/>
    </location>
</feature>
<comment type="caution">
    <text evidence="2">The sequence shown here is derived from an EMBL/GenBank/DDBJ whole genome shotgun (WGS) entry which is preliminary data.</text>
</comment>
<evidence type="ECO:0000313" key="2">
    <source>
        <dbReference type="EMBL" id="RWR99637.1"/>
    </source>
</evidence>
<name>A0A3S3NHU4_9ACAR</name>
<gene>
    <name evidence="2" type="ORF">B4U79_05131</name>
    <name evidence="3" type="ORF">B4U79_14718</name>
</gene>
<organism evidence="2 4">
    <name type="scientific">Dinothrombium tinctorium</name>
    <dbReference type="NCBI Taxonomy" id="1965070"/>
    <lineage>
        <taxon>Eukaryota</taxon>
        <taxon>Metazoa</taxon>
        <taxon>Ecdysozoa</taxon>
        <taxon>Arthropoda</taxon>
        <taxon>Chelicerata</taxon>
        <taxon>Arachnida</taxon>
        <taxon>Acari</taxon>
        <taxon>Acariformes</taxon>
        <taxon>Trombidiformes</taxon>
        <taxon>Prostigmata</taxon>
        <taxon>Anystina</taxon>
        <taxon>Parasitengona</taxon>
        <taxon>Trombidioidea</taxon>
        <taxon>Trombidiidae</taxon>
        <taxon>Dinothrombium</taxon>
    </lineage>
</organism>
<reference evidence="2 4" key="1">
    <citation type="journal article" date="2018" name="Gigascience">
        <title>Genomes of trombidid mites reveal novel predicted allergens and laterally-transferred genes associated with secondary metabolism.</title>
        <authorList>
            <person name="Dong X."/>
            <person name="Chaisiri K."/>
            <person name="Xia D."/>
            <person name="Armstrong S.D."/>
            <person name="Fang Y."/>
            <person name="Donnelly M.J."/>
            <person name="Kadowaki T."/>
            <person name="McGarry J.W."/>
            <person name="Darby A.C."/>
            <person name="Makepeace B.L."/>
        </authorList>
    </citation>
    <scope>NUCLEOTIDE SEQUENCE [LARGE SCALE GENOMIC DNA]</scope>
    <source>
        <strain evidence="2">UoL-WK</strain>
    </source>
</reference>
<dbReference type="Pfam" id="PF00109">
    <property type="entry name" value="ketoacyl-synt"/>
    <property type="match status" value="1"/>
</dbReference>
<evidence type="ECO:0000313" key="4">
    <source>
        <dbReference type="Proteomes" id="UP000285301"/>
    </source>
</evidence>
<reference evidence="2" key="2">
    <citation type="submission" date="2018-11" db="EMBL/GenBank/DDBJ databases">
        <title>Trombidioid mite genomics.</title>
        <authorList>
            <person name="Dong X."/>
        </authorList>
    </citation>
    <scope>NUCLEOTIDE SEQUENCE</scope>
    <source>
        <strain evidence="2">UoL-WK</strain>
    </source>
</reference>
<dbReference type="Proteomes" id="UP000285301">
    <property type="component" value="Unassembled WGS sequence"/>
</dbReference>
<dbReference type="SUPFAM" id="SSF53901">
    <property type="entry name" value="Thiolase-like"/>
    <property type="match status" value="1"/>
</dbReference>
<evidence type="ECO:0000259" key="1">
    <source>
        <dbReference type="Pfam" id="PF00109"/>
    </source>
</evidence>
<evidence type="ECO:0000313" key="3">
    <source>
        <dbReference type="EMBL" id="RWS03706.1"/>
    </source>
</evidence>
<feature type="non-terminal residue" evidence="2">
    <location>
        <position position="44"/>
    </location>
</feature>
<dbReference type="Gene3D" id="3.40.47.10">
    <property type="match status" value="1"/>
</dbReference>
<dbReference type="GO" id="GO:0016746">
    <property type="term" value="F:acyltransferase activity"/>
    <property type="evidence" value="ECO:0007669"/>
    <property type="project" value="InterPro"/>
</dbReference>
<keyword evidence="4" id="KW-1185">Reference proteome</keyword>
<sequence>MSKDDIVISGISGRYSEANNVEEFWQKLINGHELYSINDERWPP</sequence>
<dbReference type="InterPro" id="IPR016039">
    <property type="entry name" value="Thiolase-like"/>
</dbReference>
<protein>
    <submittedName>
        <fullName evidence="2">Fatty acid synthase-like protein</fullName>
    </submittedName>
</protein>
<dbReference type="AlphaFoldDB" id="A0A3S3NHU4"/>
<dbReference type="EMBL" id="NCKU01006241">
    <property type="protein sequence ID" value="RWS03706.1"/>
    <property type="molecule type" value="Genomic_DNA"/>
</dbReference>
<accession>A0A3S3NHU4</accession>
<dbReference type="EMBL" id="NCKU01014227">
    <property type="protein sequence ID" value="RWR99637.1"/>
    <property type="molecule type" value="Genomic_DNA"/>
</dbReference>